<gene>
    <name evidence="3" type="ORF">AFUS01_LOCUS17627</name>
</gene>
<dbReference type="EMBL" id="CAJVCH010169931">
    <property type="protein sequence ID" value="CAG7728879.1"/>
    <property type="molecule type" value="Genomic_DNA"/>
</dbReference>
<reference evidence="3" key="1">
    <citation type="submission" date="2021-06" db="EMBL/GenBank/DDBJ databases">
        <authorList>
            <person name="Hodson N. C."/>
            <person name="Mongue J. A."/>
            <person name="Jaron S. K."/>
        </authorList>
    </citation>
    <scope>NUCLEOTIDE SEQUENCE</scope>
</reference>
<organism evidence="3 4">
    <name type="scientific">Allacma fusca</name>
    <dbReference type="NCBI Taxonomy" id="39272"/>
    <lineage>
        <taxon>Eukaryota</taxon>
        <taxon>Metazoa</taxon>
        <taxon>Ecdysozoa</taxon>
        <taxon>Arthropoda</taxon>
        <taxon>Hexapoda</taxon>
        <taxon>Collembola</taxon>
        <taxon>Symphypleona</taxon>
        <taxon>Sminthuridae</taxon>
        <taxon>Allacma</taxon>
    </lineage>
</organism>
<protein>
    <submittedName>
        <fullName evidence="3">Uncharacterized protein</fullName>
    </submittedName>
</protein>
<evidence type="ECO:0000313" key="3">
    <source>
        <dbReference type="EMBL" id="CAG7728879.1"/>
    </source>
</evidence>
<keyword evidence="2" id="KW-0732">Signal</keyword>
<sequence>MKFWAILFWMALIVSSILAQVAEEPGNDVKVPVEEDSGEITEEDSEKLAEKDSEEITEDDSKDAVEVVIYDHQQNLHRWRLQINSAVILN</sequence>
<comment type="caution">
    <text evidence="3">The sequence shown here is derived from an EMBL/GenBank/DDBJ whole genome shotgun (WGS) entry which is preliminary data.</text>
</comment>
<feature type="signal peptide" evidence="2">
    <location>
        <begin position="1"/>
        <end position="19"/>
    </location>
</feature>
<evidence type="ECO:0000313" key="4">
    <source>
        <dbReference type="Proteomes" id="UP000708208"/>
    </source>
</evidence>
<proteinExistence type="predicted"/>
<accession>A0A8J2K0M4</accession>
<dbReference type="AlphaFoldDB" id="A0A8J2K0M4"/>
<evidence type="ECO:0000256" key="1">
    <source>
        <dbReference type="SAM" id="MobiDB-lite"/>
    </source>
</evidence>
<name>A0A8J2K0M4_9HEXA</name>
<feature type="compositionally biased region" description="Acidic residues" evidence="1">
    <location>
        <begin position="34"/>
        <end position="45"/>
    </location>
</feature>
<evidence type="ECO:0000256" key="2">
    <source>
        <dbReference type="SAM" id="SignalP"/>
    </source>
</evidence>
<keyword evidence="4" id="KW-1185">Reference proteome</keyword>
<dbReference type="Proteomes" id="UP000708208">
    <property type="component" value="Unassembled WGS sequence"/>
</dbReference>
<feature type="region of interest" description="Disordered" evidence="1">
    <location>
        <begin position="28"/>
        <end position="60"/>
    </location>
</feature>
<feature type="chain" id="PRO_5035286787" evidence="2">
    <location>
        <begin position="20"/>
        <end position="90"/>
    </location>
</feature>